<name>A0ABY6JAP6_9ENTR</name>
<feature type="domain" description="HTH tetR-type" evidence="3">
    <location>
        <begin position="7"/>
        <end position="66"/>
    </location>
</feature>
<reference evidence="4 5" key="1">
    <citation type="submission" date="2021-05" db="EMBL/GenBank/DDBJ databases">
        <title>Isolation, identification, and the growth promoting effects of Pantoea dispersa strain YSD J2 from the aboveground leaves of Cyperus esculentus L.Var. Sativus.</title>
        <authorList>
            <person name="Wang S."/>
            <person name="Tang X.M."/>
            <person name="Huang Y.N."/>
        </authorList>
    </citation>
    <scope>NUCLEOTIDE SEQUENCE [LARGE SCALE GENOMIC DNA]</scope>
    <source>
        <strain evidence="5">YSD YN2</strain>
    </source>
</reference>
<evidence type="ECO:0000313" key="5">
    <source>
        <dbReference type="Proteomes" id="UP001156318"/>
    </source>
</evidence>
<dbReference type="Proteomes" id="UP001156318">
    <property type="component" value="Chromosome"/>
</dbReference>
<dbReference type="PROSITE" id="PS01081">
    <property type="entry name" value="HTH_TETR_1"/>
    <property type="match status" value="1"/>
</dbReference>
<keyword evidence="1 2" id="KW-0238">DNA-binding</keyword>
<evidence type="ECO:0000259" key="3">
    <source>
        <dbReference type="PROSITE" id="PS50977"/>
    </source>
</evidence>
<dbReference type="InterPro" id="IPR050109">
    <property type="entry name" value="HTH-type_TetR-like_transc_reg"/>
</dbReference>
<dbReference type="InterPro" id="IPR009057">
    <property type="entry name" value="Homeodomain-like_sf"/>
</dbReference>
<dbReference type="SUPFAM" id="SSF46689">
    <property type="entry name" value="Homeodomain-like"/>
    <property type="match status" value="1"/>
</dbReference>
<dbReference type="InterPro" id="IPR023772">
    <property type="entry name" value="DNA-bd_HTH_TetR-type_CS"/>
</dbReference>
<dbReference type="Gene3D" id="1.10.357.10">
    <property type="entry name" value="Tetracycline Repressor, domain 2"/>
    <property type="match status" value="1"/>
</dbReference>
<dbReference type="PROSITE" id="PS50977">
    <property type="entry name" value="HTH_TETR_2"/>
    <property type="match status" value="1"/>
</dbReference>
<sequence length="190" mass="21775">MARPRSEDKRMAILEAAIEAIAEAGLGASTALIARKARVAEGTLFRYFATKDELHNALYIHLKQGFCQSMIDKLDSKGDHKENTRYIWNRFIDWGLAHPQANLTMRKLEVSNRITEESEQVVNDLYPEMYEICEQAVSPVFRSPEFRNFGDEMFFALAQTTMEFAAREPHRTDDFKATGFDAVWRALCVS</sequence>
<proteinExistence type="predicted"/>
<accession>A0ABY6JAP6</accession>
<evidence type="ECO:0000256" key="1">
    <source>
        <dbReference type="ARBA" id="ARBA00023125"/>
    </source>
</evidence>
<dbReference type="PRINTS" id="PR00455">
    <property type="entry name" value="HTHTETR"/>
</dbReference>
<dbReference type="EMBL" id="CP074352">
    <property type="protein sequence ID" value="UYU30898.1"/>
    <property type="molecule type" value="Genomic_DNA"/>
</dbReference>
<feature type="DNA-binding region" description="H-T-H motif" evidence="2">
    <location>
        <begin position="29"/>
        <end position="48"/>
    </location>
</feature>
<gene>
    <name evidence="4" type="ORF">KFZ77_13630</name>
</gene>
<evidence type="ECO:0000313" key="4">
    <source>
        <dbReference type="EMBL" id="UYU30898.1"/>
    </source>
</evidence>
<dbReference type="InterPro" id="IPR001647">
    <property type="entry name" value="HTH_TetR"/>
</dbReference>
<dbReference type="Pfam" id="PF00440">
    <property type="entry name" value="TetR_N"/>
    <property type="match status" value="1"/>
</dbReference>
<dbReference type="PANTHER" id="PTHR30055:SF222">
    <property type="entry name" value="REGULATORY PROTEIN"/>
    <property type="match status" value="1"/>
</dbReference>
<dbReference type="PANTHER" id="PTHR30055">
    <property type="entry name" value="HTH-TYPE TRANSCRIPTIONAL REGULATOR RUTR"/>
    <property type="match status" value="1"/>
</dbReference>
<dbReference type="RefSeq" id="WP_031520554.1">
    <property type="nucleotide sequence ID" value="NZ_CP074352.1"/>
</dbReference>
<evidence type="ECO:0000256" key="2">
    <source>
        <dbReference type="PROSITE-ProRule" id="PRU00335"/>
    </source>
</evidence>
<protein>
    <submittedName>
        <fullName evidence="4">TetR/AcrR family transcriptional regulator</fullName>
    </submittedName>
</protein>
<keyword evidence="5" id="KW-1185">Reference proteome</keyword>
<organism evidence="4 5">
    <name type="scientific">Siccibacter colletis</name>
    <dbReference type="NCBI Taxonomy" id="1505757"/>
    <lineage>
        <taxon>Bacteria</taxon>
        <taxon>Pseudomonadati</taxon>
        <taxon>Pseudomonadota</taxon>
        <taxon>Gammaproteobacteria</taxon>
        <taxon>Enterobacterales</taxon>
        <taxon>Enterobacteriaceae</taxon>
        <taxon>Siccibacter</taxon>
    </lineage>
</organism>